<dbReference type="AlphaFoldDB" id="Q1Q025"/>
<reference evidence="2" key="1">
    <citation type="journal article" date="2006" name="Nature">
        <title>Deciphering the evolution and metabolism of an anammox bacterium from a community genome.</title>
        <authorList>
            <person name="Strous M."/>
            <person name="Pelletier E."/>
            <person name="Mangenot S."/>
            <person name="Rattei T."/>
            <person name="Lehner A."/>
            <person name="Taylor M.W."/>
            <person name="Horn M."/>
            <person name="Daims H."/>
            <person name="Bartol-Mavel D."/>
            <person name="Wincker P."/>
            <person name="Barbe V."/>
            <person name="Fonknechten N."/>
            <person name="Vallenet D."/>
            <person name="Segurens B."/>
            <person name="Schenowitz-Truong C."/>
            <person name="Medigue C."/>
            <person name="Collingro A."/>
            <person name="Snel B."/>
            <person name="Dutilh B.E."/>
            <person name="OpDenCamp H.J.M."/>
            <person name="vanDerDrift C."/>
            <person name="Cirpus I."/>
            <person name="vanDePas-Schoonen K.T."/>
            <person name="Harhangi H.R."/>
            <person name="vanNiftrik L."/>
            <person name="Schmid M."/>
            <person name="Keltjens J."/>
            <person name="vanDeVossenberg J."/>
            <person name="Kartal B."/>
            <person name="Meier H."/>
            <person name="Frishman D."/>
            <person name="Huynen M.A."/>
            <person name="Mewes H."/>
            <person name="Weissenbach J."/>
            <person name="Jetten M.S.M."/>
            <person name="Wagner M."/>
            <person name="LePaslier D."/>
        </authorList>
    </citation>
    <scope>NUCLEOTIDE SEQUENCE</scope>
</reference>
<keyword evidence="1" id="KW-0175">Coiled coil</keyword>
<dbReference type="EMBL" id="CT573072">
    <property type="protein sequence ID" value="CAJ72684.1"/>
    <property type="molecule type" value="Genomic_DNA"/>
</dbReference>
<dbReference type="SUPFAM" id="SSF81901">
    <property type="entry name" value="HCP-like"/>
    <property type="match status" value="1"/>
</dbReference>
<sequence length="787" mass="91266">MLEHKARDDFEKKRYREAMESFEELYWMDNEKYRSELLASYRALADTFIQNKKWENVEDIVVKIKEITGGECDDLLAVKIAIKRGDYAAAADEYISLLSKGIEAPGINEIPGMADAIVLRFHDSSFFKSYNPEIYKEIIAIHKALENIAHERYDEAWAEVKEIGRNSVFSHWKLFIKGSIAFYTNEDEKAKLAFSLISADTLLHDTAKAFMVLMDNTQQKLPETLSKKTLRKICYLSGYPELAHVLPDADYFWEEGDHLNSYRYIRNGLSDFPSEETGIVGTLTRFYFSSIYYMRADDAEDFIEGIINNRSLTAQGKIENLLIKKAECFLSRGWRLSDLEYAGIWEDFLDVYKEVYGENKKIEAIVYAHLGGSFAVEEKNEPSPFHWMEHREDEVCFRNAKLAERYLLKSIDRDEGSKDACLQLLIVYGKTRKLQKLNRLLDKLVAIFPEDPFILTNAGISCVNRNVFAKGIKYLEQANRLDPLDSKIKKQLALAYLRAAPLNFDKGQIPQGRKMYGKAINIGIKSSHDFNRGIAYIYARWSGLEFKNQNKERGNELFHLALNNTESPFPLIYFTQLVYRCYGVPDIYIQKRYDELDNAWRNAPTPANVALLIDIYSYISEISKPQWLVSEKKRIVEYAFKTLWAPCSETDASRIVKFALQEKEFKLGERYIAKMLKEDKEAPLFLYHKLTLRELGKRVVPTEKTLQELEHILLLAEKRNNLQLVRELKSEVENLREFLETKNILNGPFPKDMLDAFDEDGDSGFDIIKRIFEGISPSKRAHKKKKK</sequence>
<dbReference type="Gene3D" id="1.25.40.10">
    <property type="entry name" value="Tetratricopeptide repeat domain"/>
    <property type="match status" value="1"/>
</dbReference>
<protein>
    <recommendedName>
        <fullName evidence="3">Tetratricopeptide repeat protein</fullName>
    </recommendedName>
</protein>
<reference evidence="2" key="2">
    <citation type="submission" date="2006-01" db="EMBL/GenBank/DDBJ databases">
        <authorList>
            <person name="Genoscope"/>
        </authorList>
    </citation>
    <scope>NUCLEOTIDE SEQUENCE</scope>
</reference>
<organism evidence="2">
    <name type="scientific">Kuenenia stuttgartiensis</name>
    <dbReference type="NCBI Taxonomy" id="174633"/>
    <lineage>
        <taxon>Bacteria</taxon>
        <taxon>Pseudomonadati</taxon>
        <taxon>Planctomycetota</taxon>
        <taxon>Candidatus Brocadiia</taxon>
        <taxon>Candidatus Brocadiales</taxon>
        <taxon>Candidatus Brocadiaceae</taxon>
        <taxon>Candidatus Kuenenia</taxon>
    </lineage>
</organism>
<evidence type="ECO:0000313" key="2">
    <source>
        <dbReference type="EMBL" id="CAJ72684.1"/>
    </source>
</evidence>
<gene>
    <name evidence="2" type="ORF">kustd1939</name>
</gene>
<name>Q1Q025_KUEST</name>
<feature type="coiled-coil region" evidence="1">
    <location>
        <begin position="715"/>
        <end position="742"/>
    </location>
</feature>
<proteinExistence type="predicted"/>
<evidence type="ECO:0000256" key="1">
    <source>
        <dbReference type="SAM" id="Coils"/>
    </source>
</evidence>
<accession>Q1Q025</accession>
<evidence type="ECO:0008006" key="3">
    <source>
        <dbReference type="Google" id="ProtNLM"/>
    </source>
</evidence>
<dbReference type="InterPro" id="IPR011990">
    <property type="entry name" value="TPR-like_helical_dom_sf"/>
</dbReference>